<gene>
    <name evidence="1" type="ORF">TM448A00604_0005</name>
    <name evidence="2" type="ORF">TM448B00314_0031</name>
</gene>
<dbReference type="EMBL" id="MT144610">
    <property type="protein sequence ID" value="QJH94971.1"/>
    <property type="molecule type" value="Genomic_DNA"/>
</dbReference>
<accession>A0A6H1ZIT8</accession>
<evidence type="ECO:0000313" key="1">
    <source>
        <dbReference type="EMBL" id="QJA47110.1"/>
    </source>
</evidence>
<organism evidence="1">
    <name type="scientific">viral metagenome</name>
    <dbReference type="NCBI Taxonomy" id="1070528"/>
    <lineage>
        <taxon>unclassified sequences</taxon>
        <taxon>metagenomes</taxon>
        <taxon>organismal metagenomes</taxon>
    </lineage>
</organism>
<evidence type="ECO:0000313" key="2">
    <source>
        <dbReference type="EMBL" id="QJH94971.1"/>
    </source>
</evidence>
<sequence length="137" mass="13865">MAFVDAESGAILYEKEGEGTIVLAGTVTKGDILGYSAGWKIAIATTGGVVQARCVAGEDGVSGQRIVVYFDRVVMGGRFSGGTAGAALYVAEASGEDGHYIETAPSTSGDATKKIGYMVSASIGVITPLYADDSTVA</sequence>
<name>A0A6H1ZIT8_9ZZZZ</name>
<proteinExistence type="predicted"/>
<dbReference type="AlphaFoldDB" id="A0A6H1ZIT8"/>
<dbReference type="EMBL" id="MT144032">
    <property type="protein sequence ID" value="QJA47110.1"/>
    <property type="molecule type" value="Genomic_DNA"/>
</dbReference>
<reference evidence="1" key="1">
    <citation type="submission" date="2020-03" db="EMBL/GenBank/DDBJ databases">
        <title>The deep terrestrial virosphere.</title>
        <authorList>
            <person name="Holmfeldt K."/>
            <person name="Nilsson E."/>
            <person name="Simone D."/>
            <person name="Lopez-Fernandez M."/>
            <person name="Wu X."/>
            <person name="de Brujin I."/>
            <person name="Lundin D."/>
            <person name="Andersson A."/>
            <person name="Bertilsson S."/>
            <person name="Dopson M."/>
        </authorList>
    </citation>
    <scope>NUCLEOTIDE SEQUENCE</scope>
    <source>
        <strain evidence="1">TM448A00604</strain>
        <strain evidence="2">TM448B00314</strain>
    </source>
</reference>
<protein>
    <submittedName>
        <fullName evidence="1">Uncharacterized protein</fullName>
    </submittedName>
</protein>